<dbReference type="Pfam" id="PF13692">
    <property type="entry name" value="Glyco_trans_1_4"/>
    <property type="match status" value="1"/>
</dbReference>
<dbReference type="Proteomes" id="UP001300012">
    <property type="component" value="Unassembled WGS sequence"/>
</dbReference>
<comment type="caution">
    <text evidence="1">The sequence shown here is derived from an EMBL/GenBank/DDBJ whole genome shotgun (WGS) entry which is preliminary data.</text>
</comment>
<reference evidence="1 2" key="1">
    <citation type="submission" date="2022-08" db="EMBL/GenBank/DDBJ databases">
        <title>Paenibacillus endoradicis sp. nov., Paenibacillus radicibacter sp. nov and Paenibacillus pararadicis sp. nov., three cold-adapted plant growth-promoting bacteria isolated from root of Larix gmelinii in Great Khingan.</title>
        <authorList>
            <person name="Xue H."/>
        </authorList>
    </citation>
    <scope>NUCLEOTIDE SEQUENCE [LARGE SCALE GENOMIC DNA]</scope>
    <source>
        <strain evidence="1 2">N5-1-1-5</strain>
    </source>
</reference>
<keyword evidence="2" id="KW-1185">Reference proteome</keyword>
<evidence type="ECO:0000313" key="2">
    <source>
        <dbReference type="Proteomes" id="UP001300012"/>
    </source>
</evidence>
<dbReference type="EMBL" id="JANQBD010000053">
    <property type="protein sequence ID" value="MCR8636757.1"/>
    <property type="molecule type" value="Genomic_DNA"/>
</dbReference>
<organism evidence="1 2">
    <name type="scientific">Paenibacillus radicis</name>
    <name type="common">ex Xue et al. 2023</name>
    <dbReference type="NCBI Taxonomy" id="2972489"/>
    <lineage>
        <taxon>Bacteria</taxon>
        <taxon>Bacillati</taxon>
        <taxon>Bacillota</taxon>
        <taxon>Bacilli</taxon>
        <taxon>Bacillales</taxon>
        <taxon>Paenibacillaceae</taxon>
        <taxon>Paenibacillus</taxon>
    </lineage>
</organism>
<evidence type="ECO:0000313" key="1">
    <source>
        <dbReference type="EMBL" id="MCR8636757.1"/>
    </source>
</evidence>
<proteinExistence type="predicted"/>
<gene>
    <name evidence="1" type="ORF">NV381_36930</name>
</gene>
<dbReference type="RefSeq" id="WP_258218252.1">
    <property type="nucleotide sequence ID" value="NZ_JANQBD010000053.1"/>
</dbReference>
<protein>
    <submittedName>
        <fullName evidence="1">Glycosyltransferase family 4 protein</fullName>
    </submittedName>
</protein>
<sequence length="376" mass="42550">MTPYKVVWKGPVERASGLGIASREYVYALKRLGVDVTVGAARNRLFHDGSNRKRKILIYHHSPNTINMSKERKAYDRIILNTVWETTKIPRRWLANINKFDAVCVPSIQNKHAMRNSGVRVPIFIVPHGVHSQTYNPSNKKLSIPEAKGKFIFVSVFGFQHRKNPEALLRAYWEAFSASDNVLLVIKTNGYAAYENEAWIKNRIKNYKSRLGIRKATAPVKVIGRHVSSKQLRGIYTLGDAFVLPTRGEGVGLPFLESLSSGVPVIATGWGGHKDFLTHRNSFLISYKLRNPASSMNSRHSISRQFRGLFAEKGQQWAEVDLSSLKKQMRAAYQNPHLCKQKGRQGRQDALKLTWDRAGYALKQAVEKVIQSKKGL</sequence>
<dbReference type="PANTHER" id="PTHR46656:SF3">
    <property type="entry name" value="PUTATIVE-RELATED"/>
    <property type="match status" value="1"/>
</dbReference>
<name>A0ABT1YUZ7_9BACL</name>
<accession>A0ABT1YUZ7</accession>
<dbReference type="PANTHER" id="PTHR46656">
    <property type="entry name" value="PUTATIVE-RELATED"/>
    <property type="match status" value="1"/>
</dbReference>
<dbReference type="Gene3D" id="3.40.50.2000">
    <property type="entry name" value="Glycogen Phosphorylase B"/>
    <property type="match status" value="1"/>
</dbReference>
<dbReference type="CDD" id="cd03801">
    <property type="entry name" value="GT4_PimA-like"/>
    <property type="match status" value="1"/>
</dbReference>
<dbReference type="SUPFAM" id="SSF53756">
    <property type="entry name" value="UDP-Glycosyltransferase/glycogen phosphorylase"/>
    <property type="match status" value="1"/>
</dbReference>